<evidence type="ECO:0000313" key="2">
    <source>
        <dbReference type="EMBL" id="KAF9745842.1"/>
    </source>
</evidence>
<dbReference type="Proteomes" id="UP000616885">
    <property type="component" value="Unassembled WGS sequence"/>
</dbReference>
<evidence type="ECO:0000313" key="3">
    <source>
        <dbReference type="Proteomes" id="UP000616885"/>
    </source>
</evidence>
<evidence type="ECO:0000256" key="1">
    <source>
        <dbReference type="SAM" id="MobiDB-lite"/>
    </source>
</evidence>
<gene>
    <name evidence="2" type="ORF">IM811_004143</name>
</gene>
<dbReference type="EMBL" id="JADCTT010000012">
    <property type="protein sequence ID" value="KAF9745842.1"/>
    <property type="molecule type" value="Genomic_DNA"/>
</dbReference>
<proteinExistence type="predicted"/>
<comment type="caution">
    <text evidence="2">The sequence shown here is derived from an EMBL/GenBank/DDBJ whole genome shotgun (WGS) entry which is preliminary data.</text>
</comment>
<accession>A0A8H7N498</accession>
<reference evidence="2" key="1">
    <citation type="submission" date="2020-10" db="EMBL/GenBank/DDBJ databases">
        <title>High-Quality Genome Resource of Clonostachys rosea strain S41 by Oxford Nanopore Long-Read Sequencing.</title>
        <authorList>
            <person name="Wang H."/>
        </authorList>
    </citation>
    <scope>NUCLEOTIDE SEQUENCE</scope>
    <source>
        <strain evidence="2">S41</strain>
    </source>
</reference>
<organism evidence="2 3">
    <name type="scientific">Bionectria ochroleuca</name>
    <name type="common">Gliocladium roseum</name>
    <dbReference type="NCBI Taxonomy" id="29856"/>
    <lineage>
        <taxon>Eukaryota</taxon>
        <taxon>Fungi</taxon>
        <taxon>Dikarya</taxon>
        <taxon>Ascomycota</taxon>
        <taxon>Pezizomycotina</taxon>
        <taxon>Sordariomycetes</taxon>
        <taxon>Hypocreomycetidae</taxon>
        <taxon>Hypocreales</taxon>
        <taxon>Bionectriaceae</taxon>
        <taxon>Clonostachys</taxon>
    </lineage>
</organism>
<sequence>MQLVELDDTGESRLTNNLPDSAFHDVPPCAEPSPTNVGPHAETKHGNAEILNSRIISRPLGGMRVIVDPARHDALLIRQGTDFYILERLGPSDATKDVKIRKVVPEEQILDVRYGPGNSSAPRLVVELGPGLERNIGFSYVPNGLGNHGDDNFIFLTPRPEVRFSDEEQRDSSRDNSSWITNQDILRIKLKNEKGETEEWVMQKNVDHWASGRSVKDHFLEMQDYAERHPYSLGQFDCQDFVQHSNNLNGIKNPTRGLTEASMYSGSKFIPKASLPAGQRPAREPPKAPCLCKYRLKGSLSTLTTLARLRPGHCLTSHT</sequence>
<dbReference type="AlphaFoldDB" id="A0A8H7N498"/>
<feature type="region of interest" description="Disordered" evidence="1">
    <location>
        <begin position="1"/>
        <end position="22"/>
    </location>
</feature>
<protein>
    <submittedName>
        <fullName evidence="2">Uncharacterized protein</fullName>
    </submittedName>
</protein>
<name>A0A8H7N498_BIOOC</name>